<name>A0AAE0E812_9ROSI</name>
<gene>
    <name evidence="2" type="ORF">Dsin_012513</name>
</gene>
<dbReference type="Gene3D" id="3.30.420.10">
    <property type="entry name" value="Ribonuclease H-like superfamily/Ribonuclease H"/>
    <property type="match status" value="1"/>
</dbReference>
<accession>A0AAE0E812</accession>
<proteinExistence type="predicted"/>
<keyword evidence="3" id="KW-1185">Reference proteome</keyword>
<evidence type="ECO:0000313" key="2">
    <source>
        <dbReference type="EMBL" id="KAK3218543.1"/>
    </source>
</evidence>
<dbReference type="EMBL" id="JANJYJ010000004">
    <property type="protein sequence ID" value="KAK3218543.1"/>
    <property type="molecule type" value="Genomic_DNA"/>
</dbReference>
<comment type="caution">
    <text evidence="2">The sequence shown here is derived from an EMBL/GenBank/DDBJ whole genome shotgun (WGS) entry which is preliminary data.</text>
</comment>
<evidence type="ECO:0000259" key="1">
    <source>
        <dbReference type="Pfam" id="PF13456"/>
    </source>
</evidence>
<dbReference type="PANTHER" id="PTHR47074:SF11">
    <property type="entry name" value="REVERSE TRANSCRIPTASE-LIKE PROTEIN"/>
    <property type="match status" value="1"/>
</dbReference>
<dbReference type="InterPro" id="IPR052929">
    <property type="entry name" value="RNase_H-like_EbsB-rel"/>
</dbReference>
<dbReference type="InterPro" id="IPR002156">
    <property type="entry name" value="RNaseH_domain"/>
</dbReference>
<dbReference type="InterPro" id="IPR036397">
    <property type="entry name" value="RNaseH_sf"/>
</dbReference>
<reference evidence="2" key="1">
    <citation type="journal article" date="2023" name="Plant J.">
        <title>Genome sequences and population genomics provide insights into the demographic history, inbreeding, and mutation load of two 'living fossil' tree species of Dipteronia.</title>
        <authorList>
            <person name="Feng Y."/>
            <person name="Comes H.P."/>
            <person name="Chen J."/>
            <person name="Zhu S."/>
            <person name="Lu R."/>
            <person name="Zhang X."/>
            <person name="Li P."/>
            <person name="Qiu J."/>
            <person name="Olsen K.M."/>
            <person name="Qiu Y."/>
        </authorList>
    </citation>
    <scope>NUCLEOTIDE SEQUENCE</scope>
    <source>
        <strain evidence="2">NBL</strain>
    </source>
</reference>
<dbReference type="PANTHER" id="PTHR47074">
    <property type="entry name" value="BNAC02G40300D PROTEIN"/>
    <property type="match status" value="1"/>
</dbReference>
<dbReference type="CDD" id="cd06222">
    <property type="entry name" value="RNase_H_like"/>
    <property type="match status" value="1"/>
</dbReference>
<sequence length="673" mass="76449">MANKLDMSKAYDRVEWKFLEQMMLKLGFPVSWVNLLMRYEKASGQVVNYNKSAMCVSPSIPLFEGKRLAALIGVKIVDCHEKYLGLPCVTRRSKRKIFSDIANRVWRKIKGWGEKLLSVGSKEILIKTVIQAVLMYSMSLFRLPKGLIHEIQRLSSRALLANQCWRLLKNPDSLTARVLKGCYYRNCGFLKAHKILGASFVWNSLIWGKELLEKGLRWRIGNGSSIYVYKDKWIPRPYTFKVLSPPVLGTEAKVEKLITPYGNWNAQLIKQHLCDEDVEAILQIHTGSIRADDTLMWHYAGNGRYSVKSGYWLGCKMMKDACTSIDSSTKQWWRNSKLHGTSSCDISEIGNWCITYLIEYQTPKMDDHSVLGGKNILVGSWIPPTQNQYKINCCTVFDRGKGRIGFGIIIRNSKGEILASSAQFIEAKFSIKLSQLLAIKQSILFGLDYGLAPTLVKINESVVVNWLNNGSHKEYEHEVILDEIDNLRHSGNGFAICNISRKANRPTDALAKEALKMSEDAFWMEDCPPFIYDLVKADMPIHKESEYGVILDEIDNLRHSGNGFAICNISRKANRPADALAKEALKMSEDAFWMEDCPPFIYDLVKVDMLVHKESEYGVILDEIDNLRHSGNGFAICNISRKANRPADALAKEALKMSEDAFWMEDCPLSFMI</sequence>
<dbReference type="InterPro" id="IPR044730">
    <property type="entry name" value="RNase_H-like_dom_plant"/>
</dbReference>
<protein>
    <recommendedName>
        <fullName evidence="1">RNase H type-1 domain-containing protein</fullName>
    </recommendedName>
</protein>
<feature type="domain" description="RNase H type-1" evidence="1">
    <location>
        <begin position="397"/>
        <end position="514"/>
    </location>
</feature>
<dbReference type="GO" id="GO:0004523">
    <property type="term" value="F:RNA-DNA hybrid ribonuclease activity"/>
    <property type="evidence" value="ECO:0007669"/>
    <property type="project" value="InterPro"/>
</dbReference>
<dbReference type="AlphaFoldDB" id="A0AAE0E812"/>
<dbReference type="GO" id="GO:0003676">
    <property type="term" value="F:nucleic acid binding"/>
    <property type="evidence" value="ECO:0007669"/>
    <property type="project" value="InterPro"/>
</dbReference>
<dbReference type="Pfam" id="PF13456">
    <property type="entry name" value="RVT_3"/>
    <property type="match status" value="1"/>
</dbReference>
<evidence type="ECO:0000313" key="3">
    <source>
        <dbReference type="Proteomes" id="UP001281410"/>
    </source>
</evidence>
<organism evidence="2 3">
    <name type="scientific">Dipteronia sinensis</name>
    <dbReference type="NCBI Taxonomy" id="43782"/>
    <lineage>
        <taxon>Eukaryota</taxon>
        <taxon>Viridiplantae</taxon>
        <taxon>Streptophyta</taxon>
        <taxon>Embryophyta</taxon>
        <taxon>Tracheophyta</taxon>
        <taxon>Spermatophyta</taxon>
        <taxon>Magnoliopsida</taxon>
        <taxon>eudicotyledons</taxon>
        <taxon>Gunneridae</taxon>
        <taxon>Pentapetalae</taxon>
        <taxon>rosids</taxon>
        <taxon>malvids</taxon>
        <taxon>Sapindales</taxon>
        <taxon>Sapindaceae</taxon>
        <taxon>Hippocastanoideae</taxon>
        <taxon>Acereae</taxon>
        <taxon>Dipteronia</taxon>
    </lineage>
</organism>
<dbReference type="Proteomes" id="UP001281410">
    <property type="component" value="Unassembled WGS sequence"/>
</dbReference>